<evidence type="ECO:0000256" key="3">
    <source>
        <dbReference type="ARBA" id="ARBA00012438"/>
    </source>
</evidence>
<dbReference type="InterPro" id="IPR000014">
    <property type="entry name" value="PAS"/>
</dbReference>
<evidence type="ECO:0000256" key="7">
    <source>
        <dbReference type="ARBA" id="ARBA00022692"/>
    </source>
</evidence>
<dbReference type="Pfam" id="PF08447">
    <property type="entry name" value="PAS_3"/>
    <property type="match status" value="1"/>
</dbReference>
<evidence type="ECO:0000259" key="17">
    <source>
        <dbReference type="PROSITE" id="PS50109"/>
    </source>
</evidence>
<dbReference type="Proteomes" id="UP001451571">
    <property type="component" value="Chromosome"/>
</dbReference>
<dbReference type="Gene3D" id="3.30.450.20">
    <property type="entry name" value="PAS domain"/>
    <property type="match status" value="5"/>
</dbReference>
<dbReference type="SUPFAM" id="SSF52172">
    <property type="entry name" value="CheY-like"/>
    <property type="match status" value="1"/>
</dbReference>
<dbReference type="InterPro" id="IPR004358">
    <property type="entry name" value="Sig_transdc_His_kin-like_C"/>
</dbReference>
<dbReference type="InterPro" id="IPR011006">
    <property type="entry name" value="CheY-like_superfamily"/>
</dbReference>
<evidence type="ECO:0000256" key="11">
    <source>
        <dbReference type="ARBA" id="ARBA00022989"/>
    </source>
</evidence>
<dbReference type="SMART" id="SM00387">
    <property type="entry name" value="HATPase_c"/>
    <property type="match status" value="1"/>
</dbReference>
<evidence type="ECO:0000256" key="12">
    <source>
        <dbReference type="ARBA" id="ARBA00023012"/>
    </source>
</evidence>
<evidence type="ECO:0000256" key="13">
    <source>
        <dbReference type="ARBA" id="ARBA00023136"/>
    </source>
</evidence>
<evidence type="ECO:0000256" key="10">
    <source>
        <dbReference type="ARBA" id="ARBA00022840"/>
    </source>
</evidence>
<feature type="domain" description="Response regulatory" evidence="18">
    <location>
        <begin position="919"/>
        <end position="1036"/>
    </location>
</feature>
<evidence type="ECO:0000256" key="4">
    <source>
        <dbReference type="ARBA" id="ARBA00018672"/>
    </source>
</evidence>
<dbReference type="InterPro" id="IPR013655">
    <property type="entry name" value="PAS_fold_3"/>
</dbReference>
<keyword evidence="11" id="KW-1133">Transmembrane helix</keyword>
<dbReference type="InterPro" id="IPR036097">
    <property type="entry name" value="HisK_dim/P_sf"/>
</dbReference>
<feature type="modified residue" description="4-aspartylphosphate" evidence="15">
    <location>
        <position position="968"/>
    </location>
</feature>
<dbReference type="EC" id="2.7.13.3" evidence="3"/>
<dbReference type="InterPro" id="IPR003594">
    <property type="entry name" value="HATPase_dom"/>
</dbReference>
<comment type="catalytic activity">
    <reaction evidence="1">
        <text>ATP + protein L-histidine = ADP + protein N-phospho-L-histidine.</text>
        <dbReference type="EC" id="2.7.13.3"/>
    </reaction>
</comment>
<dbReference type="Gene3D" id="3.40.50.2300">
    <property type="match status" value="1"/>
</dbReference>
<keyword evidence="12" id="KW-0902">Two-component regulatory system</keyword>
<dbReference type="SUPFAM" id="SSF55874">
    <property type="entry name" value="ATPase domain of HSP90 chaperone/DNA topoisomerase II/histidine kinase"/>
    <property type="match status" value="1"/>
</dbReference>
<keyword evidence="9" id="KW-0808">Transferase</keyword>
<dbReference type="CDD" id="cd00130">
    <property type="entry name" value="PAS"/>
    <property type="match status" value="3"/>
</dbReference>
<evidence type="ECO:0000256" key="5">
    <source>
        <dbReference type="ARBA" id="ARBA00022475"/>
    </source>
</evidence>
<evidence type="ECO:0000256" key="14">
    <source>
        <dbReference type="ARBA" id="ARBA00024867"/>
    </source>
</evidence>
<reference evidence="21 22" key="1">
    <citation type="submission" date="2024-02" db="EMBL/GenBank/DDBJ databases">
        <title>Bacterial strain from lacustrine sediment.</title>
        <authorList>
            <person name="Petit C."/>
            <person name="Fadhlaoui K."/>
        </authorList>
    </citation>
    <scope>NUCLEOTIDE SEQUENCE [LARGE SCALE GENOMIC DNA]</scope>
    <source>
        <strain evidence="21 22">IPX-CK</strain>
    </source>
</reference>
<dbReference type="CDD" id="cd00082">
    <property type="entry name" value="HisKA"/>
    <property type="match status" value="1"/>
</dbReference>
<keyword evidence="13" id="KW-0472">Membrane</keyword>
<dbReference type="PROSITE" id="PS50109">
    <property type="entry name" value="HIS_KIN"/>
    <property type="match status" value="1"/>
</dbReference>
<feature type="coiled-coil region" evidence="16">
    <location>
        <begin position="1132"/>
        <end position="1159"/>
    </location>
</feature>
<accession>A0ABZ3EW79</accession>
<evidence type="ECO:0000259" key="20">
    <source>
        <dbReference type="PROSITE" id="PS50113"/>
    </source>
</evidence>
<dbReference type="RefSeq" id="WP_342758093.1">
    <property type="nucleotide sequence ID" value="NZ_CP146256.1"/>
</dbReference>
<dbReference type="Pfam" id="PF00512">
    <property type="entry name" value="HisKA"/>
    <property type="match status" value="1"/>
</dbReference>
<dbReference type="PANTHER" id="PTHR45339">
    <property type="entry name" value="HYBRID SIGNAL TRANSDUCTION HISTIDINE KINASE J"/>
    <property type="match status" value="1"/>
</dbReference>
<dbReference type="CDD" id="cd17546">
    <property type="entry name" value="REC_hyHK_CKI1_RcsC-like"/>
    <property type="match status" value="1"/>
</dbReference>
<dbReference type="SMART" id="SM00388">
    <property type="entry name" value="HisKA"/>
    <property type="match status" value="1"/>
</dbReference>
<dbReference type="InterPro" id="IPR001789">
    <property type="entry name" value="Sig_transdc_resp-reg_receiver"/>
</dbReference>
<dbReference type="PRINTS" id="PR00344">
    <property type="entry name" value="BCTRLSENSOR"/>
</dbReference>
<proteinExistence type="predicted"/>
<dbReference type="Pfam" id="PF02518">
    <property type="entry name" value="HATPase_c"/>
    <property type="match status" value="1"/>
</dbReference>
<dbReference type="Pfam" id="PF00072">
    <property type="entry name" value="Response_reg"/>
    <property type="match status" value="1"/>
</dbReference>
<comment type="subcellular location">
    <subcellularLocation>
        <location evidence="2">Cell membrane</location>
        <topology evidence="2">Multi-pass membrane protein</topology>
    </subcellularLocation>
</comment>
<dbReference type="InterPro" id="IPR036641">
    <property type="entry name" value="HPT_dom_sf"/>
</dbReference>
<dbReference type="SMART" id="SM00086">
    <property type="entry name" value="PAC"/>
    <property type="match status" value="4"/>
</dbReference>
<organism evidence="21 22">
    <name type="scientific">Kineothrix sedimenti</name>
    <dbReference type="NCBI Taxonomy" id="3123317"/>
    <lineage>
        <taxon>Bacteria</taxon>
        <taxon>Bacillati</taxon>
        <taxon>Bacillota</taxon>
        <taxon>Clostridia</taxon>
        <taxon>Lachnospirales</taxon>
        <taxon>Lachnospiraceae</taxon>
        <taxon>Kineothrix</taxon>
    </lineage>
</organism>
<keyword evidence="8" id="KW-0547">Nucleotide-binding</keyword>
<keyword evidence="9" id="KW-0418">Kinase</keyword>
<dbReference type="InterPro" id="IPR003661">
    <property type="entry name" value="HisK_dim/P_dom"/>
</dbReference>
<evidence type="ECO:0000313" key="22">
    <source>
        <dbReference type="Proteomes" id="UP001451571"/>
    </source>
</evidence>
<dbReference type="Gene3D" id="3.30.565.10">
    <property type="entry name" value="Histidine kinase-like ATPase, C-terminal domain"/>
    <property type="match status" value="1"/>
</dbReference>
<dbReference type="PANTHER" id="PTHR45339:SF1">
    <property type="entry name" value="HYBRID SIGNAL TRANSDUCTION HISTIDINE KINASE J"/>
    <property type="match status" value="1"/>
</dbReference>
<dbReference type="Pfam" id="PF13426">
    <property type="entry name" value="PAS_9"/>
    <property type="match status" value="4"/>
</dbReference>
<keyword evidence="16" id="KW-0175">Coiled coil</keyword>
<dbReference type="EMBL" id="CP146256">
    <property type="protein sequence ID" value="XAH74501.1"/>
    <property type="molecule type" value="Genomic_DNA"/>
</dbReference>
<dbReference type="InterPro" id="IPR000700">
    <property type="entry name" value="PAS-assoc_C"/>
</dbReference>
<feature type="domain" description="Histidine kinase" evidence="17">
    <location>
        <begin position="676"/>
        <end position="897"/>
    </location>
</feature>
<evidence type="ECO:0000259" key="18">
    <source>
        <dbReference type="PROSITE" id="PS50110"/>
    </source>
</evidence>
<dbReference type="InterPro" id="IPR005467">
    <property type="entry name" value="His_kinase_dom"/>
</dbReference>
<evidence type="ECO:0000256" key="9">
    <source>
        <dbReference type="ARBA" id="ARBA00022777"/>
    </source>
</evidence>
<dbReference type="SUPFAM" id="SSF47226">
    <property type="entry name" value="Histidine-containing phosphotransfer domain, HPT domain"/>
    <property type="match status" value="1"/>
</dbReference>
<keyword evidence="6 15" id="KW-0597">Phosphoprotein</keyword>
<name>A0ABZ3EW79_9FIRM</name>
<evidence type="ECO:0000256" key="8">
    <source>
        <dbReference type="ARBA" id="ARBA00022741"/>
    </source>
</evidence>
<dbReference type="SMART" id="SM00448">
    <property type="entry name" value="REC"/>
    <property type="match status" value="1"/>
</dbReference>
<gene>
    <name evidence="21" type="ORF">V6984_01695</name>
</gene>
<dbReference type="CDD" id="cd16922">
    <property type="entry name" value="HATPase_EvgS-ArcB-TorS-like"/>
    <property type="match status" value="1"/>
</dbReference>
<protein>
    <recommendedName>
        <fullName evidence="4">Stage 0 sporulation protein A homolog</fullName>
        <ecNumber evidence="3">2.7.13.3</ecNumber>
    </recommendedName>
</protein>
<evidence type="ECO:0000259" key="19">
    <source>
        <dbReference type="PROSITE" id="PS50112"/>
    </source>
</evidence>
<dbReference type="PROSITE" id="PS50112">
    <property type="entry name" value="PAS"/>
    <property type="match status" value="2"/>
</dbReference>
<dbReference type="NCBIfam" id="TIGR00229">
    <property type="entry name" value="sensory_box"/>
    <property type="match status" value="3"/>
</dbReference>
<dbReference type="SUPFAM" id="SSF55785">
    <property type="entry name" value="PYP-like sensor domain (PAS domain)"/>
    <property type="match status" value="5"/>
</dbReference>
<evidence type="ECO:0000313" key="21">
    <source>
        <dbReference type="EMBL" id="XAH74501.1"/>
    </source>
</evidence>
<evidence type="ECO:0000256" key="15">
    <source>
        <dbReference type="PROSITE-ProRule" id="PRU00169"/>
    </source>
</evidence>
<feature type="domain" description="PAC" evidence="20">
    <location>
        <begin position="360"/>
        <end position="412"/>
    </location>
</feature>
<dbReference type="PROSITE" id="PS50110">
    <property type="entry name" value="RESPONSE_REGULATORY"/>
    <property type="match status" value="1"/>
</dbReference>
<dbReference type="InterPro" id="IPR036890">
    <property type="entry name" value="HATPase_C_sf"/>
</dbReference>
<keyword evidence="10" id="KW-0067">ATP-binding</keyword>
<dbReference type="InterPro" id="IPR001610">
    <property type="entry name" value="PAC"/>
</dbReference>
<keyword evidence="5" id="KW-1003">Cell membrane</keyword>
<comment type="function">
    <text evidence="14">May play the central regulatory role in sporulation. It may be an element of the effector pathway responsible for the activation of sporulation genes in response to nutritional stress. Spo0A may act in concert with spo0H (a sigma factor) to control the expression of some genes that are critical to the sporulation process.</text>
</comment>
<keyword evidence="22" id="KW-1185">Reference proteome</keyword>
<evidence type="ECO:0000256" key="1">
    <source>
        <dbReference type="ARBA" id="ARBA00000085"/>
    </source>
</evidence>
<dbReference type="Gene3D" id="1.10.287.130">
    <property type="match status" value="1"/>
</dbReference>
<evidence type="ECO:0000256" key="2">
    <source>
        <dbReference type="ARBA" id="ARBA00004651"/>
    </source>
</evidence>
<sequence length="1159" mass="132167">MFIVNTYQADENNLELAAATLTCIGDGVISTDLKGQILFMNQIAENILDAQFSAVRGKLFDEVVKFYKEGSGVRVPSPISAVIEHDTIKGLENNTVIITGDNTRKFVSATCSTIKNFKSENIGVVIILRDITRLKTLEIEHLNEKNNLKTMFDVAPVSMIIMDQNSRIAQINDASLELIEKTREEAIGERFGDAFGCKESFRSQQGCQYGKKCTRCVFRRSVNQAIRRGVKTSKLEIKKVLIKDGEPFEYWFQVSVVPIIVNNVTNCIVTLMDITESKMREKLITESRDFCSNILHQLPSLAWMTDKNLECNYVNKVWNDFTGKTIGEVLQDGWDKIIHPDDLDNYLRKRIAAMRKRKNYQQEVRIRRYDGEYRWCVAVDTPYYGLDGRFSGYIGSIYDITERIKAEEDMERYRKIINNARDIIFLLNPDGSIIEANKSAVKAYGYTLEELCNMNIIKIREDWKYNQKQMDETEAGEVFFEVTHVRKDGSSFQAEVSSQGINIGGKKILFSIVRDITERKKAELDIRINQEKYYSLFMNMKSAYAYFRLQHSSNYETVDVIIVEVNRSFEELFSVSRDHIVGKSFLEVFPNSKGLLRDIEEQYFMEIMQGKSVNMEEYFSHIYNKWLSFSIYSPYEDEIVSIISDITEMKQSELRLISTKEAAEAANRAKSEFLANMSHEIRTPINGMVGMVELTLLTELKHEQRENLEMAKTCANSLLKIINDILDFSKMEAGKLSIENITFDLKELIEELVKTYSLRVEEKGLELSYGFSASIPRYLIGDSNRLKQILHNLLGNAVKFTNEGSISLVTKLLHKTESQVDLNFSVTDTGIGLTQEDIRHLFQSFNQVERSFTKKYGGTGLGLAISKTLAELMGGSIGVESEKEKGSTFYVNLPFQIGKAIEERPMQPTSLSGKKNNLKILLAEDDLINQKVILKMLEKREYSVDLARDGLEALKLFAENKYDLILMDIQMPEMNGLEAVQKIREMEGTSFYTPIVALSAYALKGDKEKFLALGMDGYVSKPIDMNQLFSTIEQTTRRKEETGLLPDSVFLTDSGEIRFSSKNTDRLSGKAKGLLHEIAKNTMRLEHAVEKGNLELIEEIAHTVKKQSIDMECAKIKDRAFKIELAARRGNMGDAAENIKKIEEEVRILQNESIASEEE</sequence>
<dbReference type="SMART" id="SM00091">
    <property type="entry name" value="PAS"/>
    <property type="match status" value="5"/>
</dbReference>
<dbReference type="InterPro" id="IPR035965">
    <property type="entry name" value="PAS-like_dom_sf"/>
</dbReference>
<dbReference type="PROSITE" id="PS50113">
    <property type="entry name" value="PAC"/>
    <property type="match status" value="1"/>
</dbReference>
<keyword evidence="7" id="KW-0812">Transmembrane</keyword>
<dbReference type="SUPFAM" id="SSF47384">
    <property type="entry name" value="Homodimeric domain of signal transducing histidine kinase"/>
    <property type="match status" value="1"/>
</dbReference>
<feature type="domain" description="PAS" evidence="19">
    <location>
        <begin position="409"/>
        <end position="457"/>
    </location>
</feature>
<feature type="domain" description="PAS" evidence="19">
    <location>
        <begin position="144"/>
        <end position="189"/>
    </location>
</feature>
<evidence type="ECO:0000256" key="6">
    <source>
        <dbReference type="ARBA" id="ARBA00022553"/>
    </source>
</evidence>
<evidence type="ECO:0000256" key="16">
    <source>
        <dbReference type="SAM" id="Coils"/>
    </source>
</evidence>